<keyword evidence="3" id="KW-1185">Reference proteome</keyword>
<dbReference type="OrthoDB" id="3545168at2759"/>
<protein>
    <submittedName>
        <fullName evidence="2">Uncharacterized protein</fullName>
    </submittedName>
</protein>
<dbReference type="Proteomes" id="UP000235786">
    <property type="component" value="Unassembled WGS sequence"/>
</dbReference>
<reference evidence="2 3" key="1">
    <citation type="submission" date="2016-04" db="EMBL/GenBank/DDBJ databases">
        <title>A degradative enzymes factory behind the ericoid mycorrhizal symbiosis.</title>
        <authorList>
            <consortium name="DOE Joint Genome Institute"/>
            <person name="Martino E."/>
            <person name="Morin E."/>
            <person name="Grelet G."/>
            <person name="Kuo A."/>
            <person name="Kohler A."/>
            <person name="Daghino S."/>
            <person name="Barry K."/>
            <person name="Choi C."/>
            <person name="Cichocki N."/>
            <person name="Clum A."/>
            <person name="Copeland A."/>
            <person name="Hainaut M."/>
            <person name="Haridas S."/>
            <person name="Labutti K."/>
            <person name="Lindquist E."/>
            <person name="Lipzen A."/>
            <person name="Khouja H.-R."/>
            <person name="Murat C."/>
            <person name="Ohm R."/>
            <person name="Olson A."/>
            <person name="Spatafora J."/>
            <person name="Veneault-Fourrey C."/>
            <person name="Henrissat B."/>
            <person name="Grigoriev I."/>
            <person name="Martin F."/>
            <person name="Perotto S."/>
        </authorList>
    </citation>
    <scope>NUCLEOTIDE SEQUENCE [LARGE SCALE GENOMIC DNA]</scope>
    <source>
        <strain evidence="2 3">F</strain>
    </source>
</reference>
<dbReference type="EMBL" id="KZ613946">
    <property type="protein sequence ID" value="PMD40019.1"/>
    <property type="molecule type" value="Genomic_DNA"/>
</dbReference>
<sequence>MIHSMNETKIYNTPTTGLFDEGKVPPPLKPTRKLFGSGKHPLKSPFPFRHAPNIPETVTETESIETTFGKRLSSVVKHFALSPSSPKRGVISNGARRPSGPDTPHPNNKSPFQGFFPLVETTMQKGGVHLQEAVIKAKKTVGMKNSGERHRQSLKKRIVYVGISDQSPDGRVAEWL</sequence>
<feature type="region of interest" description="Disordered" evidence="1">
    <location>
        <begin position="83"/>
        <end position="111"/>
    </location>
</feature>
<evidence type="ECO:0000313" key="2">
    <source>
        <dbReference type="EMBL" id="PMD40019.1"/>
    </source>
</evidence>
<evidence type="ECO:0000313" key="3">
    <source>
        <dbReference type="Proteomes" id="UP000235786"/>
    </source>
</evidence>
<feature type="region of interest" description="Disordered" evidence="1">
    <location>
        <begin position="1"/>
        <end position="23"/>
    </location>
</feature>
<gene>
    <name evidence="2" type="ORF">L207DRAFT_634504</name>
</gene>
<feature type="compositionally biased region" description="Polar residues" evidence="1">
    <location>
        <begin position="1"/>
        <end position="16"/>
    </location>
</feature>
<name>A0A2J6RNC8_HYAVF</name>
<proteinExistence type="predicted"/>
<dbReference type="AlphaFoldDB" id="A0A2J6RNC8"/>
<accession>A0A2J6RNC8</accession>
<organism evidence="2 3">
    <name type="scientific">Hyaloscypha variabilis (strain UAMH 11265 / GT02V1 / F)</name>
    <name type="common">Meliniomyces variabilis</name>
    <dbReference type="NCBI Taxonomy" id="1149755"/>
    <lineage>
        <taxon>Eukaryota</taxon>
        <taxon>Fungi</taxon>
        <taxon>Dikarya</taxon>
        <taxon>Ascomycota</taxon>
        <taxon>Pezizomycotina</taxon>
        <taxon>Leotiomycetes</taxon>
        <taxon>Helotiales</taxon>
        <taxon>Hyaloscyphaceae</taxon>
        <taxon>Hyaloscypha</taxon>
        <taxon>Hyaloscypha variabilis</taxon>
    </lineage>
</organism>
<evidence type="ECO:0000256" key="1">
    <source>
        <dbReference type="SAM" id="MobiDB-lite"/>
    </source>
</evidence>